<accession>A0ACD3YV06</accession>
<reference evidence="1" key="1">
    <citation type="submission" date="2021-11" db="EMBL/GenBank/DDBJ databases">
        <title>Fusarium solani-melongenae Genome sequencing and assembly.</title>
        <authorList>
            <person name="Xie S."/>
            <person name="Huang L."/>
            <person name="Zhang X."/>
        </authorList>
    </citation>
    <scope>NUCLEOTIDE SEQUENCE</scope>
    <source>
        <strain evidence="1">CRI 24-3</strain>
    </source>
</reference>
<dbReference type="EMBL" id="CP090032">
    <property type="protein sequence ID" value="UPK92765.1"/>
    <property type="molecule type" value="Genomic_DNA"/>
</dbReference>
<organism evidence="1 2">
    <name type="scientific">Fusarium solani subsp. cucurbitae</name>
    <name type="common">Neocosmosporum cucurbitae</name>
    <dbReference type="NCBI Taxonomy" id="2747967"/>
    <lineage>
        <taxon>Eukaryota</taxon>
        <taxon>Fungi</taxon>
        <taxon>Dikarya</taxon>
        <taxon>Ascomycota</taxon>
        <taxon>Pezizomycotina</taxon>
        <taxon>Sordariomycetes</taxon>
        <taxon>Hypocreomycetidae</taxon>
        <taxon>Hypocreales</taxon>
        <taxon>Nectriaceae</taxon>
        <taxon>Fusarium</taxon>
        <taxon>Fusarium solani species complex</taxon>
    </lineage>
</organism>
<name>A0ACD3YV06_FUSSC</name>
<evidence type="ECO:0000313" key="1">
    <source>
        <dbReference type="EMBL" id="UPK92765.1"/>
    </source>
</evidence>
<evidence type="ECO:0000313" key="2">
    <source>
        <dbReference type="Proteomes" id="UP000830768"/>
    </source>
</evidence>
<dbReference type="Proteomes" id="UP000830768">
    <property type="component" value="Chromosome 3"/>
</dbReference>
<keyword evidence="2" id="KW-1185">Reference proteome</keyword>
<gene>
    <name evidence="1" type="ORF">LCI18_003700</name>
</gene>
<protein>
    <submittedName>
        <fullName evidence="1">Uncharacterized protein</fullName>
    </submittedName>
</protein>
<proteinExistence type="predicted"/>
<sequence>MDISALINPTATAAMNALKASLSRSPTGRGYSAISNDSKAELITAGSHAPGSRFVPRRLLRLSTKGLFLLVCAVLTLPGVLFTMLLKGHGRYYGRTPVPFDTHRRLQIILPCNEPSTNLCKSVSSALALGFPAPVIVNWGKDYQGGGWHAGSHLDKIIGTIDYLDWAVSPNATGPNALRDSDLVVVADSTDTWFQLPADVLIKRYYEANEQAKERYAEQWLGKGEVPMEQTIIVSTQKKCFPPRQSGSILHCDSLPQSPMREDLYGNVTDKDPLRYTKNRPRYLNSGSMIGPVGDMRRYFHRVRARMDELQDKGTHLYSDQGIFAEILAEQEIFRQQLRRREEWDDASIGMFQEELEYHVGLDYTQKLFIPTVFEEEDGEIITLNNETHIQKASQQRGIYPARLHGVPDDIKNATNPLQSLGGEDAFNWGELPLYADYYTRAIPVIVHHNAHKDGAKARRYKWWDRTWFFPHLRALLNARIAAEKPWRLSTVQLPQGEVVYTALETYDVNPKPRLYKQGQGIEEASFEAVCRTWSPEDGEKMWYDEMFRDRRGPL</sequence>